<protein>
    <submittedName>
        <fullName evidence="2">Uncharacterized protein</fullName>
    </submittedName>
</protein>
<feature type="non-terminal residue" evidence="2">
    <location>
        <position position="82"/>
    </location>
</feature>
<organism evidence="2 3">
    <name type="scientific">Stegodyphus mimosarum</name>
    <name type="common">African social velvet spider</name>
    <dbReference type="NCBI Taxonomy" id="407821"/>
    <lineage>
        <taxon>Eukaryota</taxon>
        <taxon>Metazoa</taxon>
        <taxon>Ecdysozoa</taxon>
        <taxon>Arthropoda</taxon>
        <taxon>Chelicerata</taxon>
        <taxon>Arachnida</taxon>
        <taxon>Araneae</taxon>
        <taxon>Araneomorphae</taxon>
        <taxon>Entelegynae</taxon>
        <taxon>Eresoidea</taxon>
        <taxon>Eresidae</taxon>
        <taxon>Stegodyphus</taxon>
    </lineage>
</organism>
<dbReference type="Proteomes" id="UP000054359">
    <property type="component" value="Unassembled WGS sequence"/>
</dbReference>
<accession>A0A087SV13</accession>
<evidence type="ECO:0000256" key="1">
    <source>
        <dbReference type="SAM" id="MobiDB-lite"/>
    </source>
</evidence>
<evidence type="ECO:0000313" key="2">
    <source>
        <dbReference type="EMBL" id="KFM56702.1"/>
    </source>
</evidence>
<proteinExistence type="predicted"/>
<gene>
    <name evidence="2" type="ORF">X975_25822</name>
</gene>
<dbReference type="EMBL" id="KK112089">
    <property type="protein sequence ID" value="KFM56702.1"/>
    <property type="molecule type" value="Genomic_DNA"/>
</dbReference>
<keyword evidence="3" id="KW-1185">Reference proteome</keyword>
<evidence type="ECO:0000313" key="3">
    <source>
        <dbReference type="Proteomes" id="UP000054359"/>
    </source>
</evidence>
<name>A0A087SV13_STEMI</name>
<feature type="region of interest" description="Disordered" evidence="1">
    <location>
        <begin position="1"/>
        <end position="20"/>
    </location>
</feature>
<sequence length="82" mass="9584">MEKILQDMDESEKFLDESSHTTDFRHVKTSTAAKENVNWRDDSFQKRLQLCQTLDSLYISSGEMQNSVLSEVTNKYNFSMPK</sequence>
<dbReference type="AlphaFoldDB" id="A0A087SV13"/>
<reference evidence="2 3" key="1">
    <citation type="submission" date="2013-11" db="EMBL/GenBank/DDBJ databases">
        <title>Genome sequencing of Stegodyphus mimosarum.</title>
        <authorList>
            <person name="Bechsgaard J."/>
        </authorList>
    </citation>
    <scope>NUCLEOTIDE SEQUENCE [LARGE SCALE GENOMIC DNA]</scope>
</reference>